<sequence length="654" mass="74897">MSRGNEFGMISSTNFLQNNWQMGEAGNKLAVNKDSEMYMTTANRIVNMLPTELGGLEVLKEHTPRSISGLPAGYDKPIIRAINTPFNFYICMCMDRIFTMNKSNQFLSGYVFAENGFTRAGKLVLIDKFVLVTFPNGNRYDLEISSSGNIGLNDNFSASITNPLLHKSKVQVDIYQTRKIMIGTTEKIRPYKIRTTDLQEFLISGNIGQDGKLLFKYNKEFNITRIYYPYQSDMINMENISGLTENEWFVIIHDVDTTGGGRFYMGNSPVDFTNPKTDVTGTYYTTAKVSRSVGNTSLLSYGIMIDLWNNKVGFHTVAEFQNRMVVSNGTYIFFSKVGDYNYFLNGELDDDAFFIKLGYVNGEQPIVKNFITGRGLWVVTNKGIFLICYNNIVKGSSLDIRMIVADECGNEAVDINNTLYYTTVYNELKAIQNTTGIKGYIDFGSYYVDKFNDRYDFSSIGEFVINNKKYLYVSLSQQTKFNYTEKVAKREGYEYKDNSISVGAYIYNETNINTFARTSLQIPANLITYGQLCFGTATVYQADRSKNYDRAFIRLNIPYTYTKKYGTLLNDTTTYIEMLAVKFYDENNECINRLIIYDEKIDRIIKSNLDGVYSTYKYEGEKELTEPHDIIIETTRNEKQLILQGVEFFYHLGQ</sequence>
<gene>
    <name evidence="1" type="ORF">C4N18_15435</name>
</gene>
<protein>
    <recommendedName>
        <fullName evidence="3">Stabilization protein</fullName>
    </recommendedName>
</protein>
<evidence type="ECO:0000313" key="2">
    <source>
        <dbReference type="Proteomes" id="UP000241238"/>
    </source>
</evidence>
<geneLocation type="plasmid" evidence="2">
    <name>pfvar_27725</name>
</geneLocation>
<reference evidence="2" key="1">
    <citation type="journal article" date="2018" name="MSphere">
        <title>Fusobacterium Genomics Using MinION and Illumina Sequencing Enables Genome Completion and Correction.</title>
        <authorList>
            <person name="Todd S.M."/>
            <person name="Settlage R.E."/>
            <person name="Lahmers K.K."/>
            <person name="Slade D.J."/>
        </authorList>
    </citation>
    <scope>NUCLEOTIDE SEQUENCE [LARGE SCALE GENOMIC DNA]</scope>
    <source>
        <strain evidence="2">ATCC 27725</strain>
    </source>
</reference>
<evidence type="ECO:0008006" key="3">
    <source>
        <dbReference type="Google" id="ProtNLM"/>
    </source>
</evidence>
<accession>A0ABM6U875</accession>
<evidence type="ECO:0000313" key="1">
    <source>
        <dbReference type="EMBL" id="AVQ32638.1"/>
    </source>
</evidence>
<keyword evidence="2" id="KW-1185">Reference proteome</keyword>
<keyword evidence="1" id="KW-0614">Plasmid</keyword>
<name>A0ABM6U875_FUSVA</name>
<proteinExistence type="predicted"/>
<dbReference type="EMBL" id="CP028104">
    <property type="protein sequence ID" value="AVQ32638.1"/>
    <property type="molecule type" value="Genomic_DNA"/>
</dbReference>
<dbReference type="Proteomes" id="UP000241238">
    <property type="component" value="Plasmid pFvar_27725"/>
</dbReference>
<dbReference type="RefSeq" id="WP_005950078.1">
    <property type="nucleotide sequence ID" value="NZ_CP028104.1"/>
</dbReference>
<dbReference type="GeneID" id="77469400"/>
<organism evidence="1 2">
    <name type="scientific">Fusobacterium varium ATCC 27725</name>
    <dbReference type="NCBI Taxonomy" id="469618"/>
    <lineage>
        <taxon>Bacteria</taxon>
        <taxon>Fusobacteriati</taxon>
        <taxon>Fusobacteriota</taxon>
        <taxon>Fusobacteriia</taxon>
        <taxon>Fusobacteriales</taxon>
        <taxon>Fusobacteriaceae</taxon>
        <taxon>Fusobacterium</taxon>
    </lineage>
</organism>